<reference evidence="11" key="1">
    <citation type="submission" date="2018-08" db="EMBL/GenBank/DDBJ databases">
        <authorList>
            <person name="Rossello M."/>
        </authorList>
    </citation>
    <scope>NUCLEOTIDE SEQUENCE [LARGE SCALE GENOMIC DNA]</scope>
    <source>
        <strain evidence="11">cv. Chinese Spring</strain>
    </source>
</reference>
<keyword evidence="4" id="KW-0547">Nucleotide-binding</keyword>
<dbReference type="InterPro" id="IPR044974">
    <property type="entry name" value="Disease_R_plants"/>
</dbReference>
<dbReference type="InterPro" id="IPR041118">
    <property type="entry name" value="Rx_N"/>
</dbReference>
<protein>
    <recommendedName>
        <fullName evidence="13">NB-ARC domain-containing protein</fullName>
    </recommendedName>
</protein>
<evidence type="ECO:0000259" key="7">
    <source>
        <dbReference type="Pfam" id="PF00931"/>
    </source>
</evidence>
<accession>A0A3B6PF03</accession>
<dbReference type="InterPro" id="IPR002182">
    <property type="entry name" value="NB-ARC"/>
</dbReference>
<dbReference type="EnsemblPlants" id="TraesCS6B02G034700.1">
    <property type="protein sequence ID" value="TraesCS6B02G034700.1"/>
    <property type="gene ID" value="TraesCS6B02G034700"/>
</dbReference>
<dbReference type="OrthoDB" id="643085at2759"/>
<evidence type="ECO:0000313" key="12">
    <source>
        <dbReference type="Proteomes" id="UP000019116"/>
    </source>
</evidence>
<keyword evidence="3" id="KW-0677">Repeat</keyword>
<dbReference type="Proteomes" id="UP000019116">
    <property type="component" value="Chromosome 6B"/>
</dbReference>
<dbReference type="Gramene" id="TraesPARA_EIv1.0_2000760.1">
    <property type="protein sequence ID" value="TraesPARA_EIv1.0_2000760.1.CDS"/>
    <property type="gene ID" value="TraesPARA_EIv1.0_2000760"/>
</dbReference>
<sequence>MTDVQFWTKVAALPGLQGSLILQLHILPPCCFWETKRILAGTNIFRTSISTNTSYHSKKATRSMEATAVSLGKAVLDGALGYAKSKAAEEIALQLGVERDVNFIKDELQMMQSFLMTADEEQSHNKVLTTWVKQIGVLAYKVEDSLMDFGLHSEKKPFLGCIPRNPGDRRRIAREVKELRAEVEDVSNRNLRYRLIKESSGSKPTAVEEQASNATAALFGINEARLAALEHEKSSEADLHQLITSNDVDLRVIAMWGTSGDLGKTSVIQGLYDDPKVLKRFGFRAWIRLMHPFNPQEFLWSLVRQSYENSLEELGKPEQETSVGANVLAKMEKMDQSDLVRVFNAQLCSNSYLIVIDDLSTIVEWHCIKKYFPDNKKQSRIIVSTLQAEIASLCTEKPLQVSVLKQLSCDQTIYLFHKKNSEEQISMSSVRVEMYDTNDEAMLAAVEEEKQKAMHASCSDEPTFNSNNVTTTEKHTTMPAIEIQEEYHELNNAGEEKVHNSTARKKFDRSRTLALADEVLCGRETEKSILIKLVSHPDNDQGCKVISVWGMGGLGKTTLVRSIYRSQQLGSWKRAWATALRPFNPEVLLRDLAMQLQDTIQEGPAGLTATGTQKKSISVLKLQDLKDELARVLKSKRCLVVLDDISSTSEWDLVKSCLDNAGRIIVTTRQKNVAKKCSREDKNMYCLEGLKDDDALDLFIKKVFKDNIDKHDLDPAMMEQARFILHKCDGLPLAISTIGGFLASKPKNAIEWKKMNDQIRTELEINPELRTIKTILMRSYDGLPYHLKSVFLYLSIFQEDHRIRWGRLVRRWIAEGYSRDMHGMTAIELCRRYFDELLDRSMILPGEGTDQYSQKINSCQLHDMIREICISKAREENLVFTLEEGCCLSDTQGAIRHLVIGSNWKRDKDVLESKLDFSHVRSLTVFGEWRSFFISDNMRFLRVLDLEDTLELKDHHLDDIGQLRHLKYLSLRGCRNILYLPNSFQNLMHLEMLDVRGTRIYELPTTITNLLKLQHLRADSYYYNDGNVKGEGDIVKKYKYYTKHTSTCGICGICLCRCHLFLRPQVLDAGLNRYDIFNLYRFQKMKLDGIILPKGIGKLKALHALGAVDVSGRNGNATIKEFGELTQLRKLKVGGLSYRNINELWSATAGHNHLQSLSVEIGKPYQERNVLDGCLGEGLLPPSSLESLALLGKLVTVTEWIHKLQNLSKLVLMDSRLEQDDAIQALGLLPNLAVLRLGIDTFGGTQLHFHSSSFPSLMVLELYLLENLQSALFEKDAMPKLELLQVGRCYKLDAFCGLPALTSLKEVQLGSHRLSETLKKSVQGQVAEHMRHVRVNIVDKTLFVCMYI</sequence>
<dbReference type="Gramene" id="TraesCAD_scaffold_000247_01G000500.1">
    <property type="protein sequence ID" value="TraesCAD_scaffold_000247_01G000500.1"/>
    <property type="gene ID" value="TraesCAD_scaffold_000247_01G000500"/>
</dbReference>
<evidence type="ECO:0000256" key="5">
    <source>
        <dbReference type="ARBA" id="ARBA00022821"/>
    </source>
</evidence>
<dbReference type="Gramene" id="TraesCS6B03G0079900.1">
    <property type="protein sequence ID" value="TraesCS6B03G0079900.1.CDS"/>
    <property type="gene ID" value="TraesCS6B03G0079900"/>
</dbReference>
<dbReference type="RefSeq" id="XP_044410495.1">
    <property type="nucleotide sequence ID" value="XM_044554560.1"/>
</dbReference>
<dbReference type="GO" id="GO:0009626">
    <property type="term" value="P:plant-type hypersensitive response"/>
    <property type="evidence" value="ECO:0007669"/>
    <property type="project" value="UniProtKB-ARBA"/>
</dbReference>
<dbReference type="InterPro" id="IPR032675">
    <property type="entry name" value="LRR_dom_sf"/>
</dbReference>
<dbReference type="Gramene" id="TraesLDM6B03G03431480.1">
    <property type="protein sequence ID" value="TraesLDM6B03G03431480.1"/>
    <property type="gene ID" value="TraesLDM6B03G03431480"/>
</dbReference>
<evidence type="ECO:0000259" key="8">
    <source>
        <dbReference type="Pfam" id="PF18052"/>
    </source>
</evidence>
<keyword evidence="2" id="KW-0433">Leucine-rich repeat</keyword>
<dbReference type="Gene3D" id="3.80.10.10">
    <property type="entry name" value="Ribonuclease Inhibitor"/>
    <property type="match status" value="2"/>
</dbReference>
<dbReference type="InterPro" id="IPR036388">
    <property type="entry name" value="WH-like_DNA-bd_sf"/>
</dbReference>
<evidence type="ECO:0000259" key="10">
    <source>
        <dbReference type="Pfam" id="PF23598"/>
    </source>
</evidence>
<dbReference type="InterPro" id="IPR042197">
    <property type="entry name" value="Apaf_helical"/>
</dbReference>
<dbReference type="Gramene" id="TraesPARA_EIv1.0_2000760.3">
    <property type="protein sequence ID" value="TraesPARA_EIv1.0_2000760.3.CDS"/>
    <property type="gene ID" value="TraesPARA_EIv1.0_2000760"/>
</dbReference>
<gene>
    <name evidence="11" type="primary">LOC123135478</name>
</gene>
<dbReference type="Pfam" id="PF18052">
    <property type="entry name" value="Rx_N"/>
    <property type="match status" value="1"/>
</dbReference>
<evidence type="ECO:0000259" key="9">
    <source>
        <dbReference type="Pfam" id="PF23559"/>
    </source>
</evidence>
<dbReference type="CDD" id="cd14798">
    <property type="entry name" value="RX-CC_like"/>
    <property type="match status" value="1"/>
</dbReference>
<dbReference type="Gene3D" id="3.40.50.300">
    <property type="entry name" value="P-loop containing nucleotide triphosphate hydrolases"/>
    <property type="match status" value="2"/>
</dbReference>
<dbReference type="Gramene" id="TraesJUL6B03G03455310.2">
    <property type="protein sequence ID" value="TraesJUL6B03G03455310.2"/>
    <property type="gene ID" value="TraesJUL6B03G03455310"/>
</dbReference>
<dbReference type="RefSeq" id="XP_044410494.1">
    <property type="nucleotide sequence ID" value="XM_044554559.1"/>
</dbReference>
<dbReference type="Gene3D" id="1.10.8.430">
    <property type="entry name" value="Helical domain of apoptotic protease-activating factors"/>
    <property type="match status" value="1"/>
</dbReference>
<keyword evidence="6" id="KW-0175">Coiled coil</keyword>
<feature type="domain" description="Disease resistance R13L4/SHOC-2-like LRR" evidence="10">
    <location>
        <begin position="919"/>
        <end position="1020"/>
    </location>
</feature>
<dbReference type="Gramene" id="TraesROB_scaffold_029506_01G000100.1">
    <property type="protein sequence ID" value="TraesROB_scaffold_029506_01G000100.1"/>
    <property type="gene ID" value="TraesROB_scaffold_029506_01G000100"/>
</dbReference>
<dbReference type="Gramene" id="TraesCS6B02G034700.1">
    <property type="protein sequence ID" value="TraesCS6B02G034700.1"/>
    <property type="gene ID" value="TraesCS6B02G034700"/>
</dbReference>
<dbReference type="InterPro" id="IPR058922">
    <property type="entry name" value="WHD_DRP"/>
</dbReference>
<dbReference type="PaxDb" id="4565-Traes_6BS_9CFC59D85.2"/>
<dbReference type="GO" id="GO:0042742">
    <property type="term" value="P:defense response to bacterium"/>
    <property type="evidence" value="ECO:0007669"/>
    <property type="project" value="UniProtKB-ARBA"/>
</dbReference>
<proteinExistence type="inferred from homology"/>
<dbReference type="SMR" id="A0A3B6PF03"/>
<dbReference type="Pfam" id="PF00931">
    <property type="entry name" value="NB-ARC"/>
    <property type="match status" value="2"/>
</dbReference>
<dbReference type="SUPFAM" id="SSF52058">
    <property type="entry name" value="L domain-like"/>
    <property type="match status" value="1"/>
</dbReference>
<evidence type="ECO:0000256" key="1">
    <source>
        <dbReference type="ARBA" id="ARBA00008894"/>
    </source>
</evidence>
<dbReference type="InterPro" id="IPR055414">
    <property type="entry name" value="LRR_R13L4/SHOC2-like"/>
</dbReference>
<feature type="domain" description="Disease resistance N-terminal" evidence="8">
    <location>
        <begin position="79"/>
        <end position="157"/>
    </location>
</feature>
<dbReference type="SUPFAM" id="SSF52540">
    <property type="entry name" value="P-loop containing nucleoside triphosphate hydrolases"/>
    <property type="match status" value="2"/>
</dbReference>
<dbReference type="Pfam" id="PF23598">
    <property type="entry name" value="LRR_14"/>
    <property type="match status" value="2"/>
</dbReference>
<dbReference type="KEGG" id="taes:123135478"/>
<dbReference type="FunFam" id="1.10.10.10:FF:000322">
    <property type="entry name" value="Probable disease resistance protein At1g63360"/>
    <property type="match status" value="1"/>
</dbReference>
<evidence type="ECO:0000256" key="6">
    <source>
        <dbReference type="ARBA" id="ARBA00023054"/>
    </source>
</evidence>
<dbReference type="GO" id="GO:0002758">
    <property type="term" value="P:innate immune response-activating signaling pathway"/>
    <property type="evidence" value="ECO:0007669"/>
    <property type="project" value="UniProtKB-ARBA"/>
</dbReference>
<comment type="similarity">
    <text evidence="1">Belongs to the disease resistance NB-LRR family.</text>
</comment>
<organism evidence="11">
    <name type="scientific">Triticum aestivum</name>
    <name type="common">Wheat</name>
    <dbReference type="NCBI Taxonomy" id="4565"/>
    <lineage>
        <taxon>Eukaryota</taxon>
        <taxon>Viridiplantae</taxon>
        <taxon>Streptophyta</taxon>
        <taxon>Embryophyta</taxon>
        <taxon>Tracheophyta</taxon>
        <taxon>Spermatophyta</taxon>
        <taxon>Magnoliopsida</taxon>
        <taxon>Liliopsida</taxon>
        <taxon>Poales</taxon>
        <taxon>Poaceae</taxon>
        <taxon>BOP clade</taxon>
        <taxon>Pooideae</taxon>
        <taxon>Triticodae</taxon>
        <taxon>Triticeae</taxon>
        <taxon>Triticinae</taxon>
        <taxon>Triticum</taxon>
    </lineage>
</organism>
<dbReference type="InterPro" id="IPR038005">
    <property type="entry name" value="RX-like_CC"/>
</dbReference>
<keyword evidence="12" id="KW-1185">Reference proteome</keyword>
<feature type="domain" description="NB-ARC" evidence="7">
    <location>
        <begin position="539"/>
        <end position="707"/>
    </location>
</feature>
<reference evidence="11" key="2">
    <citation type="submission" date="2018-10" db="UniProtKB">
        <authorList>
            <consortium name="EnsemblPlants"/>
        </authorList>
    </citation>
    <scope>IDENTIFICATION</scope>
</reference>
<feature type="domain" description="Disease resistance protein winged helix" evidence="9">
    <location>
        <begin position="796"/>
        <end position="868"/>
    </location>
</feature>
<name>A0A3B6PF03_WHEAT</name>
<feature type="domain" description="NB-ARC" evidence="7">
    <location>
        <begin position="237"/>
        <end position="420"/>
    </location>
</feature>
<dbReference type="PANTHER" id="PTHR23155">
    <property type="entry name" value="DISEASE RESISTANCE PROTEIN RP"/>
    <property type="match status" value="1"/>
</dbReference>
<dbReference type="PRINTS" id="PR00364">
    <property type="entry name" value="DISEASERSIST"/>
</dbReference>
<evidence type="ECO:0000313" key="11">
    <source>
        <dbReference type="EnsemblPlants" id="TraesCS6B02G034700.1"/>
    </source>
</evidence>
<dbReference type="Gene3D" id="1.10.10.10">
    <property type="entry name" value="Winged helix-like DNA-binding domain superfamily/Winged helix DNA-binding domain"/>
    <property type="match status" value="1"/>
</dbReference>
<dbReference type="STRING" id="4565.A0A3B6PF03"/>
<feature type="domain" description="Disease resistance R13L4/SHOC-2-like LRR" evidence="10">
    <location>
        <begin position="1076"/>
        <end position="1323"/>
    </location>
</feature>
<dbReference type="PANTHER" id="PTHR23155:SF1114">
    <property type="entry name" value="OS02G0475500 PROTEIN"/>
    <property type="match status" value="1"/>
</dbReference>
<dbReference type="Gene3D" id="1.20.5.4130">
    <property type="match status" value="1"/>
</dbReference>
<dbReference type="GeneID" id="123135478"/>
<dbReference type="GO" id="GO:0043531">
    <property type="term" value="F:ADP binding"/>
    <property type="evidence" value="ECO:0007669"/>
    <property type="project" value="InterPro"/>
</dbReference>
<evidence type="ECO:0008006" key="13">
    <source>
        <dbReference type="Google" id="ProtNLM"/>
    </source>
</evidence>
<evidence type="ECO:0000256" key="2">
    <source>
        <dbReference type="ARBA" id="ARBA00022614"/>
    </source>
</evidence>
<dbReference type="InterPro" id="IPR027417">
    <property type="entry name" value="P-loop_NTPase"/>
</dbReference>
<evidence type="ECO:0000256" key="3">
    <source>
        <dbReference type="ARBA" id="ARBA00022737"/>
    </source>
</evidence>
<dbReference type="Pfam" id="PF23559">
    <property type="entry name" value="WHD_DRP"/>
    <property type="match status" value="1"/>
</dbReference>
<evidence type="ECO:0000256" key="4">
    <source>
        <dbReference type="ARBA" id="ARBA00022741"/>
    </source>
</evidence>
<keyword evidence="5" id="KW-0611">Plant defense</keyword>